<protein>
    <submittedName>
        <fullName evidence="2">Uncharacterized protein</fullName>
    </submittedName>
</protein>
<reference evidence="2" key="1">
    <citation type="submission" date="2013-12" db="EMBL/GenBank/DDBJ databases">
        <title>The Genome Sequence of Aphanomyces invadans NJM9701.</title>
        <authorList>
            <consortium name="The Broad Institute Genomics Platform"/>
            <person name="Russ C."/>
            <person name="Tyler B."/>
            <person name="van West P."/>
            <person name="Dieguez-Uribeondo J."/>
            <person name="Young S.K."/>
            <person name="Zeng Q."/>
            <person name="Gargeya S."/>
            <person name="Fitzgerald M."/>
            <person name="Abouelleil A."/>
            <person name="Alvarado L."/>
            <person name="Chapman S.B."/>
            <person name="Gainer-Dewar J."/>
            <person name="Goldberg J."/>
            <person name="Griggs A."/>
            <person name="Gujja S."/>
            <person name="Hansen M."/>
            <person name="Howarth C."/>
            <person name="Imamovic A."/>
            <person name="Ireland A."/>
            <person name="Larimer J."/>
            <person name="McCowan C."/>
            <person name="Murphy C."/>
            <person name="Pearson M."/>
            <person name="Poon T.W."/>
            <person name="Priest M."/>
            <person name="Roberts A."/>
            <person name="Saif S."/>
            <person name="Shea T."/>
            <person name="Sykes S."/>
            <person name="Wortman J."/>
            <person name="Nusbaum C."/>
            <person name="Birren B."/>
        </authorList>
    </citation>
    <scope>NUCLEOTIDE SEQUENCE [LARGE SCALE GENOMIC DNA]</scope>
    <source>
        <strain evidence="2">NJM9701</strain>
    </source>
</reference>
<keyword evidence="1" id="KW-0472">Membrane</keyword>
<evidence type="ECO:0000256" key="1">
    <source>
        <dbReference type="SAM" id="Phobius"/>
    </source>
</evidence>
<accession>A0A024URF3</accession>
<feature type="transmembrane region" description="Helical" evidence="1">
    <location>
        <begin position="185"/>
        <end position="204"/>
    </location>
</feature>
<dbReference type="AlphaFoldDB" id="A0A024URF3"/>
<dbReference type="RefSeq" id="XP_008862217.1">
    <property type="nucleotide sequence ID" value="XM_008863995.1"/>
</dbReference>
<evidence type="ECO:0000313" key="2">
    <source>
        <dbReference type="EMBL" id="ETW08412.1"/>
    </source>
</evidence>
<dbReference type="EMBL" id="KI913953">
    <property type="protein sequence ID" value="ETW08412.1"/>
    <property type="molecule type" value="Genomic_DNA"/>
</dbReference>
<proteinExistence type="predicted"/>
<sequence>MACSTTGVVAVLVMAAALIFSTLSLLAPNWSMSESPMYPLTDVKFSTGVWGYCVNAEYNTGSNLSSHAVDTCFSFYSAGRIALNRTMNSPHIRRHSDTAARQSVCDVLRSSTDPVDENLTSFVSVTGIDAAAFRSFLVLSCGSVGKSSLALSLMSVFFGIVALFGSIGLVVCCPLKSCLVSFTKAASLGASLCSLVAFSCWLAQASPLNKVGVHPGSCFVVEILACVTFLGANVALNHHAISHSLVPKSVE</sequence>
<keyword evidence="1" id="KW-1133">Transmembrane helix</keyword>
<feature type="transmembrane region" description="Helical" evidence="1">
    <location>
        <begin position="149"/>
        <end position="173"/>
    </location>
</feature>
<dbReference type="GeneID" id="20078047"/>
<dbReference type="VEuPathDB" id="FungiDB:H310_00997"/>
<keyword evidence="1" id="KW-0812">Transmembrane</keyword>
<feature type="transmembrane region" description="Helical" evidence="1">
    <location>
        <begin position="216"/>
        <end position="236"/>
    </location>
</feature>
<gene>
    <name evidence="2" type="ORF">H310_00997</name>
</gene>
<dbReference type="OrthoDB" id="71476at2759"/>
<organism evidence="2">
    <name type="scientific">Aphanomyces invadans</name>
    <dbReference type="NCBI Taxonomy" id="157072"/>
    <lineage>
        <taxon>Eukaryota</taxon>
        <taxon>Sar</taxon>
        <taxon>Stramenopiles</taxon>
        <taxon>Oomycota</taxon>
        <taxon>Saprolegniomycetes</taxon>
        <taxon>Saprolegniales</taxon>
        <taxon>Verrucalvaceae</taxon>
        <taxon>Aphanomyces</taxon>
    </lineage>
</organism>
<name>A0A024URF3_9STRA</name>